<evidence type="ECO:0000256" key="1">
    <source>
        <dbReference type="SAM" id="MobiDB-lite"/>
    </source>
</evidence>
<dbReference type="InterPro" id="IPR008816">
    <property type="entry name" value="Gly_zipper_2TM_dom"/>
</dbReference>
<dbReference type="PANTHER" id="PTHR37014:SF10">
    <property type="entry name" value="RICH PROTEIN MS8, PUTATIVE (AFU_ORTHOLOGUE AFUA_7G05650)-RELATED"/>
    <property type="match status" value="1"/>
</dbReference>
<proteinExistence type="predicted"/>
<feature type="compositionally biased region" description="Low complexity" evidence="1">
    <location>
        <begin position="18"/>
        <end position="48"/>
    </location>
</feature>
<comment type="caution">
    <text evidence="3">The sequence shown here is derived from an EMBL/GenBank/DDBJ whole genome shotgun (WGS) entry which is preliminary data.</text>
</comment>
<feature type="compositionally biased region" description="Polar residues" evidence="1">
    <location>
        <begin position="8"/>
        <end position="17"/>
    </location>
</feature>
<sequence length="154" mass="16068">MSGYGYNQGYNQPTGGWQQNQQCHPTQQHPTQGGHYGQQQQSGQYGQPAPQNYGNAPGGGYQAQSSYSQPPHNGQQNYSQPQNQYNNTNSQPGPGGPASGQTGDRGMMGALGGGVAGGLLGKKNNHGFLGTVGGAIVGSLLEDATKKKKHGHHH</sequence>
<name>A0A5B0QHJ4_PUCGR</name>
<evidence type="ECO:0000313" key="4">
    <source>
        <dbReference type="Proteomes" id="UP000324748"/>
    </source>
</evidence>
<evidence type="ECO:0000313" key="3">
    <source>
        <dbReference type="EMBL" id="KAA1112615.1"/>
    </source>
</evidence>
<evidence type="ECO:0000259" key="2">
    <source>
        <dbReference type="Pfam" id="PF05433"/>
    </source>
</evidence>
<feature type="domain" description="Glycine zipper 2TM" evidence="2">
    <location>
        <begin position="106"/>
        <end position="144"/>
    </location>
</feature>
<reference evidence="3 4" key="1">
    <citation type="submission" date="2019-05" db="EMBL/GenBank/DDBJ databases">
        <title>Emergence of the Ug99 lineage of the wheat stem rust pathogen through somatic hybridization.</title>
        <authorList>
            <person name="Li F."/>
            <person name="Upadhyaya N.M."/>
            <person name="Sperschneider J."/>
            <person name="Matny O."/>
            <person name="Nguyen-Phuc H."/>
            <person name="Mago R."/>
            <person name="Raley C."/>
            <person name="Miller M.E."/>
            <person name="Silverstein K.A.T."/>
            <person name="Henningsen E."/>
            <person name="Hirsch C.D."/>
            <person name="Visser B."/>
            <person name="Pretorius Z.A."/>
            <person name="Steffenson B.J."/>
            <person name="Schwessinger B."/>
            <person name="Dodds P.N."/>
            <person name="Figueroa M."/>
        </authorList>
    </citation>
    <scope>NUCLEOTIDE SEQUENCE [LARGE SCALE GENOMIC DNA]</scope>
    <source>
        <strain evidence="3">21-0</strain>
    </source>
</reference>
<feature type="compositionally biased region" description="Low complexity" evidence="1">
    <location>
        <begin position="73"/>
        <end position="92"/>
    </location>
</feature>
<dbReference type="AlphaFoldDB" id="A0A5B0QHJ4"/>
<dbReference type="PANTHER" id="PTHR37014">
    <property type="entry name" value="EXPRESSION LETHALITY PROTEIN HEL10, PUTATIVE (AFU_ORTHOLOGUE AFUA_1G06580)-RELATED"/>
    <property type="match status" value="1"/>
</dbReference>
<feature type="region of interest" description="Disordered" evidence="1">
    <location>
        <begin position="1"/>
        <end position="110"/>
    </location>
</feature>
<dbReference type="Pfam" id="PF05433">
    <property type="entry name" value="Rick_17kDa_Anti"/>
    <property type="match status" value="1"/>
</dbReference>
<organism evidence="3 4">
    <name type="scientific">Puccinia graminis f. sp. tritici</name>
    <dbReference type="NCBI Taxonomy" id="56615"/>
    <lineage>
        <taxon>Eukaryota</taxon>
        <taxon>Fungi</taxon>
        <taxon>Dikarya</taxon>
        <taxon>Basidiomycota</taxon>
        <taxon>Pucciniomycotina</taxon>
        <taxon>Pucciniomycetes</taxon>
        <taxon>Pucciniales</taxon>
        <taxon>Pucciniaceae</taxon>
        <taxon>Puccinia</taxon>
    </lineage>
</organism>
<accession>A0A5B0QHJ4</accession>
<feature type="compositionally biased region" description="Polar residues" evidence="1">
    <location>
        <begin position="62"/>
        <end position="72"/>
    </location>
</feature>
<dbReference type="OrthoDB" id="2507529at2759"/>
<dbReference type="EMBL" id="VSWC01000015">
    <property type="protein sequence ID" value="KAA1112615.1"/>
    <property type="molecule type" value="Genomic_DNA"/>
</dbReference>
<dbReference type="Proteomes" id="UP000324748">
    <property type="component" value="Unassembled WGS sequence"/>
</dbReference>
<protein>
    <recommendedName>
        <fullName evidence="2">Glycine zipper 2TM domain-containing protein</fullName>
    </recommendedName>
</protein>
<gene>
    <name evidence="3" type="ORF">PGT21_003575</name>
</gene>
<keyword evidence="4" id="KW-1185">Reference proteome</keyword>
<dbReference type="GO" id="GO:0019867">
    <property type="term" value="C:outer membrane"/>
    <property type="evidence" value="ECO:0007669"/>
    <property type="project" value="InterPro"/>
</dbReference>